<dbReference type="Pfam" id="PF02518">
    <property type="entry name" value="HATPase_c"/>
    <property type="match status" value="1"/>
</dbReference>
<dbReference type="Gene3D" id="3.30.565.10">
    <property type="entry name" value="Histidine kinase-like ATPase, C-terminal domain"/>
    <property type="match status" value="1"/>
</dbReference>
<dbReference type="GO" id="GO:0005524">
    <property type="term" value="F:ATP binding"/>
    <property type="evidence" value="ECO:0007669"/>
    <property type="project" value="UniProtKB-KW"/>
</dbReference>
<feature type="domain" description="Histidine kinase" evidence="5">
    <location>
        <begin position="244"/>
        <end position="452"/>
    </location>
</feature>
<dbReference type="InterPro" id="IPR036890">
    <property type="entry name" value="HATPase_C_sf"/>
</dbReference>
<reference evidence="6" key="1">
    <citation type="submission" date="2022-07" db="EMBL/GenBank/DDBJ databases">
        <title>Tahibacter sp., a new gammaproteobacterium isolated from the silt sample collected at pig farm.</title>
        <authorList>
            <person name="Chen H."/>
        </authorList>
    </citation>
    <scope>NUCLEOTIDE SEQUENCE</scope>
    <source>
        <strain evidence="6">P2K</strain>
    </source>
</reference>
<dbReference type="SMART" id="SM00387">
    <property type="entry name" value="HATPase_c"/>
    <property type="match status" value="1"/>
</dbReference>
<dbReference type="SUPFAM" id="SSF47384">
    <property type="entry name" value="Homodimeric domain of signal transducing histidine kinase"/>
    <property type="match status" value="1"/>
</dbReference>
<gene>
    <name evidence="6" type="ORF">NM961_11590</name>
</gene>
<dbReference type="InterPro" id="IPR005467">
    <property type="entry name" value="His_kinase_dom"/>
</dbReference>
<evidence type="ECO:0000256" key="2">
    <source>
        <dbReference type="ARBA" id="ARBA00012438"/>
    </source>
</evidence>
<proteinExistence type="predicted"/>
<dbReference type="InterPro" id="IPR003661">
    <property type="entry name" value="HisK_dim/P_dom"/>
</dbReference>
<dbReference type="EC" id="2.7.13.3" evidence="2"/>
<evidence type="ECO:0000256" key="1">
    <source>
        <dbReference type="ARBA" id="ARBA00000085"/>
    </source>
</evidence>
<dbReference type="PRINTS" id="PR00344">
    <property type="entry name" value="BCTRLSENSOR"/>
</dbReference>
<feature type="transmembrane region" description="Helical" evidence="4">
    <location>
        <begin position="165"/>
        <end position="187"/>
    </location>
</feature>
<dbReference type="Proteomes" id="UP001165498">
    <property type="component" value="Unassembled WGS sequence"/>
</dbReference>
<dbReference type="InterPro" id="IPR036097">
    <property type="entry name" value="HisK_dim/P_sf"/>
</dbReference>
<dbReference type="PANTHER" id="PTHR43065">
    <property type="entry name" value="SENSOR HISTIDINE KINASE"/>
    <property type="match status" value="1"/>
</dbReference>
<keyword evidence="6" id="KW-0547">Nucleotide-binding</keyword>
<accession>A0ABT1QST8</accession>
<evidence type="ECO:0000256" key="3">
    <source>
        <dbReference type="ARBA" id="ARBA00022553"/>
    </source>
</evidence>
<keyword evidence="7" id="KW-1185">Reference proteome</keyword>
<protein>
    <recommendedName>
        <fullName evidence="2">histidine kinase</fullName>
        <ecNumber evidence="2">2.7.13.3</ecNumber>
    </recommendedName>
</protein>
<evidence type="ECO:0000313" key="6">
    <source>
        <dbReference type="EMBL" id="MCQ4165355.1"/>
    </source>
</evidence>
<dbReference type="PROSITE" id="PS50109">
    <property type="entry name" value="HIS_KIN"/>
    <property type="match status" value="1"/>
</dbReference>
<dbReference type="RefSeq" id="WP_255914511.1">
    <property type="nucleotide sequence ID" value="NZ_JANFQO010000009.1"/>
</dbReference>
<keyword evidence="4" id="KW-1133">Transmembrane helix</keyword>
<comment type="catalytic activity">
    <reaction evidence="1">
        <text>ATP + protein L-histidine = ADP + protein N-phospho-L-histidine.</text>
        <dbReference type="EC" id="2.7.13.3"/>
    </reaction>
</comment>
<dbReference type="SUPFAM" id="SSF55874">
    <property type="entry name" value="ATPase domain of HSP90 chaperone/DNA topoisomerase II/histidine kinase"/>
    <property type="match status" value="1"/>
</dbReference>
<dbReference type="Gene3D" id="1.10.287.130">
    <property type="match status" value="1"/>
</dbReference>
<evidence type="ECO:0000259" key="5">
    <source>
        <dbReference type="PROSITE" id="PS50109"/>
    </source>
</evidence>
<feature type="transmembrane region" description="Helical" evidence="4">
    <location>
        <begin position="65"/>
        <end position="83"/>
    </location>
</feature>
<dbReference type="PANTHER" id="PTHR43065:SF42">
    <property type="entry name" value="TWO-COMPONENT SENSOR PPRA"/>
    <property type="match status" value="1"/>
</dbReference>
<dbReference type="InterPro" id="IPR004358">
    <property type="entry name" value="Sig_transdc_His_kin-like_C"/>
</dbReference>
<dbReference type="SMART" id="SM00388">
    <property type="entry name" value="HisKA"/>
    <property type="match status" value="1"/>
</dbReference>
<keyword evidence="3" id="KW-0597">Phosphoprotein</keyword>
<comment type="caution">
    <text evidence="6">The sequence shown here is derived from an EMBL/GenBank/DDBJ whole genome shotgun (WGS) entry which is preliminary data.</text>
</comment>
<keyword evidence="6" id="KW-0067">ATP-binding</keyword>
<evidence type="ECO:0000313" key="7">
    <source>
        <dbReference type="Proteomes" id="UP001165498"/>
    </source>
</evidence>
<sequence>MAEGFSIMRRVRDWLRAVPVADAVDRRNAPTLQVVLLMLAGLPPLAWLHRVLFTERPWHPTETGAMLGSLGLSLLAALCVALIRRGRYQLALHLMLGAIAVLMMDAYVKQGMTANMFELPLQAAWLVVAGLMAGRRALWLLYLWLVLAFAAGSVTDFHVRPGMDTWGALASFALVMASIFLFITVVVDRGGVALRESLTAERARGDELAVAKTRLEAEMAERERLHQQLIHSQKVEAVGRLAAGVAHDFNHLLTLILGYAARGAAAEDRDQVRAALDGVESAARRASAVSRKLTSFSHRGMGLAEVFDLNAALAEMQPMLRQLFNPDVRIAFAPAPQPAQVRMDRGEFELIVLNLAANANYAMPDGGRFDIRVEPLADDRVLLSFGDTGHGMDEAVRQRLFEPFFTTRPDGQGSGLGLAVAYDVVTATGGALSVESAPGRGTTFRLELPLAGSAGEARAAAETVRAGVP</sequence>
<dbReference type="EMBL" id="JANFQO010000009">
    <property type="protein sequence ID" value="MCQ4165355.1"/>
    <property type="molecule type" value="Genomic_DNA"/>
</dbReference>
<organism evidence="6 7">
    <name type="scientific">Tahibacter harae</name>
    <dbReference type="NCBI Taxonomy" id="2963937"/>
    <lineage>
        <taxon>Bacteria</taxon>
        <taxon>Pseudomonadati</taxon>
        <taxon>Pseudomonadota</taxon>
        <taxon>Gammaproteobacteria</taxon>
        <taxon>Lysobacterales</taxon>
        <taxon>Rhodanobacteraceae</taxon>
        <taxon>Tahibacter</taxon>
    </lineage>
</organism>
<evidence type="ECO:0000256" key="4">
    <source>
        <dbReference type="SAM" id="Phobius"/>
    </source>
</evidence>
<name>A0ABT1QST8_9GAMM</name>
<keyword evidence="4" id="KW-0472">Membrane</keyword>
<feature type="transmembrane region" description="Helical" evidence="4">
    <location>
        <begin position="90"/>
        <end position="108"/>
    </location>
</feature>
<feature type="transmembrane region" description="Helical" evidence="4">
    <location>
        <begin position="34"/>
        <end position="53"/>
    </location>
</feature>
<dbReference type="CDD" id="cd00082">
    <property type="entry name" value="HisKA"/>
    <property type="match status" value="1"/>
</dbReference>
<dbReference type="InterPro" id="IPR003594">
    <property type="entry name" value="HATPase_dom"/>
</dbReference>
<keyword evidence="4" id="KW-0812">Transmembrane</keyword>